<comment type="caution">
    <text evidence="3">The sequence shown here is derived from an EMBL/GenBank/DDBJ whole genome shotgun (WGS) entry which is preliminary data.</text>
</comment>
<proteinExistence type="predicted"/>
<feature type="compositionally biased region" description="Basic and acidic residues" evidence="1">
    <location>
        <begin position="51"/>
        <end position="61"/>
    </location>
</feature>
<evidence type="ECO:0000256" key="1">
    <source>
        <dbReference type="SAM" id="MobiDB-lite"/>
    </source>
</evidence>
<feature type="region of interest" description="Disordered" evidence="1">
    <location>
        <begin position="45"/>
        <end position="104"/>
    </location>
</feature>
<name>A0A931DS22_9ACTN</name>
<feature type="transmembrane region" description="Helical" evidence="2">
    <location>
        <begin position="16"/>
        <end position="37"/>
    </location>
</feature>
<accession>A0A931DS22</accession>
<reference evidence="3" key="1">
    <citation type="submission" date="2020-11" db="EMBL/GenBank/DDBJ databases">
        <title>Sequencing the genomes of 1000 actinobacteria strains.</title>
        <authorList>
            <person name="Klenk H.-P."/>
        </authorList>
    </citation>
    <scope>NUCLEOTIDE SEQUENCE</scope>
    <source>
        <strain evidence="3">DSM 43175</strain>
    </source>
</reference>
<dbReference type="RefSeq" id="WP_197015739.1">
    <property type="nucleotide sequence ID" value="NZ_BAABES010000003.1"/>
</dbReference>
<dbReference type="AlphaFoldDB" id="A0A931DS22"/>
<keyword evidence="4" id="KW-1185">Reference proteome</keyword>
<evidence type="ECO:0008006" key="5">
    <source>
        <dbReference type="Google" id="ProtNLM"/>
    </source>
</evidence>
<keyword evidence="2" id="KW-0812">Transmembrane</keyword>
<evidence type="ECO:0000313" key="3">
    <source>
        <dbReference type="EMBL" id="MBG6093714.1"/>
    </source>
</evidence>
<keyword evidence="2" id="KW-1133">Transmembrane helix</keyword>
<organism evidence="3 4">
    <name type="scientific">Actinomadura viridis</name>
    <dbReference type="NCBI Taxonomy" id="58110"/>
    <lineage>
        <taxon>Bacteria</taxon>
        <taxon>Bacillati</taxon>
        <taxon>Actinomycetota</taxon>
        <taxon>Actinomycetes</taxon>
        <taxon>Streptosporangiales</taxon>
        <taxon>Thermomonosporaceae</taxon>
        <taxon>Actinomadura</taxon>
    </lineage>
</organism>
<feature type="compositionally biased region" description="Low complexity" evidence="1">
    <location>
        <begin position="79"/>
        <end position="92"/>
    </location>
</feature>
<keyword evidence="2" id="KW-0472">Membrane</keyword>
<protein>
    <recommendedName>
        <fullName evidence="5">DUF3558 domain-containing protein</fullName>
    </recommendedName>
</protein>
<dbReference type="Proteomes" id="UP000614047">
    <property type="component" value="Unassembled WGS sequence"/>
</dbReference>
<evidence type="ECO:0000313" key="4">
    <source>
        <dbReference type="Proteomes" id="UP000614047"/>
    </source>
</evidence>
<gene>
    <name evidence="3" type="ORF">IW256_007827</name>
</gene>
<dbReference type="EMBL" id="JADOUA010000001">
    <property type="protein sequence ID" value="MBG6093714.1"/>
    <property type="molecule type" value="Genomic_DNA"/>
</dbReference>
<evidence type="ECO:0000256" key="2">
    <source>
        <dbReference type="SAM" id="Phobius"/>
    </source>
</evidence>
<sequence length="252" mass="26653">MYSAPEPPAPVRRSRVLVLLAAVAALVMVAGAVYFLVPGDEGERVASAVPPERDGGRDRNGEGPPAAPDDDGPSPDTAPPGAASPSAAEPIGSLPPPCGTVPAGTVRSLIPKAQRRESSNQTLTTCTYSSGGDGFRWLRVEAHLYAPANTPTPVDDARRYFGAQWAQAHNSPLERTVSLARHSGMGDEAYRWYKADRGQPTVVGQVTVRIRNVVVTVSYSEQAQGKGAAEARERECLGKATRVAGEVLRGFR</sequence>